<evidence type="ECO:0000256" key="1">
    <source>
        <dbReference type="SAM" id="MobiDB-lite"/>
    </source>
</evidence>
<dbReference type="EMBL" id="WIGN01000368">
    <property type="protein sequence ID" value="KAF6796468.1"/>
    <property type="molecule type" value="Genomic_DNA"/>
</dbReference>
<comment type="caution">
    <text evidence="2">The sequence shown here is derived from an EMBL/GenBank/DDBJ whole genome shotgun (WGS) entry which is preliminary data.</text>
</comment>
<dbReference type="AlphaFoldDB" id="A0A8H6MLH1"/>
<sequence>MAVTSEVGFGSDVANDEGGVGGPGWEYDTTLRTSPNWRPKTPPTDEMGNARDRPDADMICGTRFRQGSSLLLSVFELRFPNEAEAANESEVRRSLGIYASTVPPGLTAHPISSHLIPT</sequence>
<organism evidence="2 3">
    <name type="scientific">Colletotrichum sojae</name>
    <dbReference type="NCBI Taxonomy" id="2175907"/>
    <lineage>
        <taxon>Eukaryota</taxon>
        <taxon>Fungi</taxon>
        <taxon>Dikarya</taxon>
        <taxon>Ascomycota</taxon>
        <taxon>Pezizomycotina</taxon>
        <taxon>Sordariomycetes</taxon>
        <taxon>Hypocreomycetidae</taxon>
        <taxon>Glomerellales</taxon>
        <taxon>Glomerellaceae</taxon>
        <taxon>Colletotrichum</taxon>
        <taxon>Colletotrichum orchidearum species complex</taxon>
    </lineage>
</organism>
<gene>
    <name evidence="2" type="ORF">CSOJ01_13159</name>
</gene>
<accession>A0A8H6MLH1</accession>
<keyword evidence="3" id="KW-1185">Reference proteome</keyword>
<protein>
    <submittedName>
        <fullName evidence="2">Uncharacterized protein</fullName>
    </submittedName>
</protein>
<dbReference type="Proteomes" id="UP000652219">
    <property type="component" value="Unassembled WGS sequence"/>
</dbReference>
<evidence type="ECO:0000313" key="3">
    <source>
        <dbReference type="Proteomes" id="UP000652219"/>
    </source>
</evidence>
<name>A0A8H6MLH1_9PEZI</name>
<feature type="region of interest" description="Disordered" evidence="1">
    <location>
        <begin position="1"/>
        <end position="56"/>
    </location>
</feature>
<reference evidence="2 3" key="1">
    <citation type="journal article" date="2020" name="Phytopathology">
        <title>Genome Sequence Resources of Colletotrichum truncatum, C. plurivorum, C. musicola, and C. sojae: Four Species Pathogenic to Soybean (Glycine max).</title>
        <authorList>
            <person name="Rogerio F."/>
            <person name="Boufleur T.R."/>
            <person name="Ciampi-Guillardi M."/>
            <person name="Sukno S.A."/>
            <person name="Thon M.R."/>
            <person name="Massola Junior N.S."/>
            <person name="Baroncelli R."/>
        </authorList>
    </citation>
    <scope>NUCLEOTIDE SEQUENCE [LARGE SCALE GENOMIC DNA]</scope>
    <source>
        <strain evidence="2 3">LFN0009</strain>
    </source>
</reference>
<proteinExistence type="predicted"/>
<evidence type="ECO:0000313" key="2">
    <source>
        <dbReference type="EMBL" id="KAF6796468.1"/>
    </source>
</evidence>